<name>A0ABD7YQU2_9VIBR</name>
<evidence type="ECO:0000313" key="2">
    <source>
        <dbReference type="Proteomes" id="UP001241226"/>
    </source>
</evidence>
<dbReference type="SUPFAM" id="SSF54001">
    <property type="entry name" value="Cysteine proteinases"/>
    <property type="match status" value="1"/>
</dbReference>
<organism evidence="1 2">
    <name type="scientific">Vibrio aestuarianus</name>
    <dbReference type="NCBI Taxonomy" id="28171"/>
    <lineage>
        <taxon>Bacteria</taxon>
        <taxon>Pseudomonadati</taxon>
        <taxon>Pseudomonadota</taxon>
        <taxon>Gammaproteobacteria</taxon>
        <taxon>Vibrionales</taxon>
        <taxon>Vibrionaceae</taxon>
        <taxon>Vibrio</taxon>
    </lineage>
</organism>
<dbReference type="AlphaFoldDB" id="A0ABD7YQU2"/>
<evidence type="ECO:0000313" key="1">
    <source>
        <dbReference type="EMBL" id="WGK87467.1"/>
    </source>
</evidence>
<protein>
    <recommendedName>
        <fullName evidence="3">Permuted papain-like amidase YaeF/Yiix C92 family enzyme</fullName>
    </recommendedName>
</protein>
<accession>A0ABD7YQU2</accession>
<gene>
    <name evidence="1" type="ORF">PYE67_15245</name>
</gene>
<sequence>MLAGDVLLVGGEGKVSKSLLAAQKVIYSKVTSSHVEFSLGDGVFIHSTNDKGVHLTLLLDEDIACNGNWRVIRHKSVSEVGEVTDNLQKSAMYYFAQDYNKVFMGSGNEHSSFCSELVAKAYERANISIMEGKAPSKVTPAHFDKLADELVDWVDVTQEYKSILSDMKENEFVYRMAAQMLSFTMVRRKRHEPIRNAMIQKLESGSESSQETAKKIKEMLAQRELSFWHEKNS</sequence>
<dbReference type="Proteomes" id="UP001241226">
    <property type="component" value="Chromosome 2"/>
</dbReference>
<dbReference type="RefSeq" id="WP_261928255.1">
    <property type="nucleotide sequence ID" value="NZ_CALYLG010000703.1"/>
</dbReference>
<dbReference type="Gene3D" id="3.90.1720.10">
    <property type="entry name" value="endopeptidase domain like (from Nostoc punctiforme)"/>
    <property type="match status" value="1"/>
</dbReference>
<dbReference type="InterPro" id="IPR038765">
    <property type="entry name" value="Papain-like_cys_pep_sf"/>
</dbReference>
<evidence type="ECO:0008006" key="3">
    <source>
        <dbReference type="Google" id="ProtNLM"/>
    </source>
</evidence>
<dbReference type="EMBL" id="CP118712">
    <property type="protein sequence ID" value="WGK87467.1"/>
    <property type="molecule type" value="Genomic_DNA"/>
</dbReference>
<reference evidence="1 2" key="1">
    <citation type="submission" date="2022-02" db="EMBL/GenBank/DDBJ databases">
        <title>Emergence and expansion in Europe of a Vibrio aestuarianus clonal complex pathogenic for oysters.</title>
        <authorList>
            <person name="Mesnil A."/>
            <person name="Travers M.-A."/>
        </authorList>
    </citation>
    <scope>NUCLEOTIDE SEQUENCE [LARGE SCALE GENOMIC DNA]</scope>
    <source>
        <strain evidence="1 2">U17</strain>
    </source>
</reference>
<proteinExistence type="predicted"/>